<reference evidence="3 4" key="1">
    <citation type="journal article" date="2008" name="Nature">
        <title>The genome of Laccaria bicolor provides insights into mycorrhizal symbiosis.</title>
        <authorList>
            <person name="Martin F."/>
            <person name="Aerts A."/>
            <person name="Ahren D."/>
            <person name="Brun A."/>
            <person name="Danchin E.G.J."/>
            <person name="Duchaussoy F."/>
            <person name="Gibon J."/>
            <person name="Kohler A."/>
            <person name="Lindquist E."/>
            <person name="Pereda V."/>
            <person name="Salamov A."/>
            <person name="Shapiro H.J."/>
            <person name="Wuyts J."/>
            <person name="Blaudez D."/>
            <person name="Buee M."/>
            <person name="Brokstein P."/>
            <person name="Canbaeck B."/>
            <person name="Cohen D."/>
            <person name="Courty P.E."/>
            <person name="Coutinho P.M."/>
            <person name="Delaruelle C."/>
            <person name="Detter J.C."/>
            <person name="Deveau A."/>
            <person name="DiFazio S."/>
            <person name="Duplessis S."/>
            <person name="Fraissinet-Tachet L."/>
            <person name="Lucic E."/>
            <person name="Frey-Klett P."/>
            <person name="Fourrey C."/>
            <person name="Feussner I."/>
            <person name="Gay G."/>
            <person name="Grimwood J."/>
            <person name="Hoegger P.J."/>
            <person name="Jain P."/>
            <person name="Kilaru S."/>
            <person name="Labbe J."/>
            <person name="Lin Y.C."/>
            <person name="Legue V."/>
            <person name="Le Tacon F."/>
            <person name="Marmeisse R."/>
            <person name="Melayah D."/>
            <person name="Montanini B."/>
            <person name="Muratet M."/>
            <person name="Nehls U."/>
            <person name="Niculita-Hirzel H."/>
            <person name="Oudot-Le Secq M.P."/>
            <person name="Peter M."/>
            <person name="Quesneville H."/>
            <person name="Rajashekar B."/>
            <person name="Reich M."/>
            <person name="Rouhier N."/>
            <person name="Schmutz J."/>
            <person name="Yin T."/>
            <person name="Chalot M."/>
            <person name="Henrissat B."/>
            <person name="Kuees U."/>
            <person name="Lucas S."/>
            <person name="Van de Peer Y."/>
            <person name="Podila G.K."/>
            <person name="Polle A."/>
            <person name="Pukkila P.J."/>
            <person name="Richardson P.M."/>
            <person name="Rouze P."/>
            <person name="Sanders I.R."/>
            <person name="Stajich J.E."/>
            <person name="Tunlid A."/>
            <person name="Tuskan G."/>
            <person name="Grigoriev I.V."/>
        </authorList>
    </citation>
    <scope>NUCLEOTIDE SEQUENCE [LARGE SCALE GENOMIC DNA]</scope>
    <source>
        <strain evidence="4">S238N-H82 / ATCC MYA-4686</strain>
    </source>
</reference>
<feature type="compositionally biased region" description="Low complexity" evidence="1">
    <location>
        <begin position="122"/>
        <end position="145"/>
    </location>
</feature>
<feature type="region of interest" description="Disordered" evidence="1">
    <location>
        <begin position="30"/>
        <end position="52"/>
    </location>
</feature>
<organism evidence="4">
    <name type="scientific">Laccaria bicolor (strain S238N-H82 / ATCC MYA-4686)</name>
    <name type="common">Bicoloured deceiver</name>
    <name type="synonym">Laccaria laccata var. bicolor</name>
    <dbReference type="NCBI Taxonomy" id="486041"/>
    <lineage>
        <taxon>Eukaryota</taxon>
        <taxon>Fungi</taxon>
        <taxon>Dikarya</taxon>
        <taxon>Basidiomycota</taxon>
        <taxon>Agaricomycotina</taxon>
        <taxon>Agaricomycetes</taxon>
        <taxon>Agaricomycetidae</taxon>
        <taxon>Agaricales</taxon>
        <taxon>Agaricineae</taxon>
        <taxon>Hydnangiaceae</taxon>
        <taxon>Laccaria</taxon>
    </lineage>
</organism>
<dbReference type="GeneID" id="6081932"/>
<accession>B0DQT1</accession>
<gene>
    <name evidence="3" type="ORF">LACBIDRAFT_295338</name>
</gene>
<feature type="compositionally biased region" description="Polar residues" evidence="1">
    <location>
        <begin position="111"/>
        <end position="121"/>
    </location>
</feature>
<keyword evidence="2" id="KW-0472">Membrane</keyword>
<feature type="transmembrane region" description="Helical" evidence="2">
    <location>
        <begin position="80"/>
        <end position="100"/>
    </location>
</feature>
<dbReference type="KEGG" id="lbc:LACBIDRAFT_295338"/>
<dbReference type="AlphaFoldDB" id="B0DQT1"/>
<dbReference type="OrthoDB" id="3268868at2759"/>
<keyword evidence="2" id="KW-0812">Transmembrane</keyword>
<dbReference type="EMBL" id="DS547126">
    <property type="protein sequence ID" value="EDR03169.1"/>
    <property type="molecule type" value="Genomic_DNA"/>
</dbReference>
<evidence type="ECO:0000313" key="4">
    <source>
        <dbReference type="Proteomes" id="UP000001194"/>
    </source>
</evidence>
<evidence type="ECO:0000256" key="2">
    <source>
        <dbReference type="SAM" id="Phobius"/>
    </source>
</evidence>
<keyword evidence="4" id="KW-1185">Reference proteome</keyword>
<proteinExistence type="predicted"/>
<evidence type="ECO:0000313" key="3">
    <source>
        <dbReference type="EMBL" id="EDR03169.1"/>
    </source>
</evidence>
<protein>
    <submittedName>
        <fullName evidence="3">Predicted protein</fullName>
    </submittedName>
</protein>
<evidence type="ECO:0000256" key="1">
    <source>
        <dbReference type="SAM" id="MobiDB-lite"/>
    </source>
</evidence>
<feature type="region of interest" description="Disordered" evidence="1">
    <location>
        <begin position="102"/>
        <end position="154"/>
    </location>
</feature>
<dbReference type="InParanoid" id="B0DQT1"/>
<keyword evidence="2" id="KW-1133">Transmembrane helix</keyword>
<dbReference type="HOGENOM" id="CLU_115940_0_0_1"/>
<sequence length="181" mass="18284">MPSSTQGHQATYDETLLAAAPAATKKQIQGGYNPDLLQEKVTPSVTPPPRNVRDVEAQLPSREVSITPAPTPFYRTKKGVIIIAVVAAVVIIAAVVGGAVGGSKKHKTSVLPVTTSSTHNPQGTSQTGAAGATQEGGSPVSSSGSNPQATALPTVVSTGLPTVISITQPVQTTTQGQGQGK</sequence>
<dbReference type="RefSeq" id="XP_001886310.1">
    <property type="nucleotide sequence ID" value="XM_001886275.1"/>
</dbReference>
<dbReference type="Proteomes" id="UP000001194">
    <property type="component" value="Unassembled WGS sequence"/>
</dbReference>
<name>B0DQT1_LACBS</name>